<keyword evidence="1" id="KW-0812">Transmembrane</keyword>
<keyword evidence="4" id="KW-1185">Reference proteome</keyword>
<dbReference type="Pfam" id="PF09413">
    <property type="entry name" value="DUF2007"/>
    <property type="match status" value="1"/>
</dbReference>
<proteinExistence type="predicted"/>
<comment type="caution">
    <text evidence="3">The sequence shown here is derived from an EMBL/GenBank/DDBJ whole genome shotgun (WGS) entry which is preliminary data.</text>
</comment>
<keyword evidence="1" id="KW-1133">Transmembrane helix</keyword>
<dbReference type="SUPFAM" id="SSF54913">
    <property type="entry name" value="GlnB-like"/>
    <property type="match status" value="1"/>
</dbReference>
<organism evidence="3 4">
    <name type="scientific">Comamonas odontotermitis</name>
    <dbReference type="NCBI Taxonomy" id="379895"/>
    <lineage>
        <taxon>Bacteria</taxon>
        <taxon>Pseudomonadati</taxon>
        <taxon>Pseudomonadota</taxon>
        <taxon>Betaproteobacteria</taxon>
        <taxon>Burkholderiales</taxon>
        <taxon>Comamonadaceae</taxon>
        <taxon>Comamonas</taxon>
    </lineage>
</organism>
<evidence type="ECO:0000256" key="1">
    <source>
        <dbReference type="SAM" id="Phobius"/>
    </source>
</evidence>
<dbReference type="Gene3D" id="3.30.70.790">
    <property type="entry name" value="UreE, C-terminal domain"/>
    <property type="match status" value="1"/>
</dbReference>
<evidence type="ECO:0000259" key="2">
    <source>
        <dbReference type="Pfam" id="PF09413"/>
    </source>
</evidence>
<reference evidence="3 4" key="1">
    <citation type="submission" date="2020-08" db="EMBL/GenBank/DDBJ databases">
        <title>Functional genomics of gut bacteria from endangered species of beetles.</title>
        <authorList>
            <person name="Carlos-Shanley C."/>
        </authorList>
    </citation>
    <scope>NUCLEOTIDE SEQUENCE [LARGE SCALE GENOMIC DNA]</scope>
    <source>
        <strain evidence="3 4">S00124</strain>
    </source>
</reference>
<feature type="domain" description="DUF2007" evidence="2">
    <location>
        <begin position="3"/>
        <end position="64"/>
    </location>
</feature>
<name>A0ABR6RLJ2_9BURK</name>
<feature type="transmembrane region" description="Helical" evidence="1">
    <location>
        <begin position="101"/>
        <end position="118"/>
    </location>
</feature>
<evidence type="ECO:0000313" key="4">
    <source>
        <dbReference type="Proteomes" id="UP000562492"/>
    </source>
</evidence>
<gene>
    <name evidence="3" type="ORF">HNP33_004003</name>
</gene>
<dbReference type="EMBL" id="JACHKZ010000042">
    <property type="protein sequence ID" value="MBB6579879.1"/>
    <property type="molecule type" value="Genomic_DNA"/>
</dbReference>
<evidence type="ECO:0000313" key="3">
    <source>
        <dbReference type="EMBL" id="MBB6579879.1"/>
    </source>
</evidence>
<sequence>MYEPSGAIQAHVLQDVLRQHGIASHVQGEHLQGAVGELPAGSLVRLLVAEGDYAAARRAVEEWERAAPMDEEELARMDRSANIATAVATPTQMPGSRRGSIATLLIVVAIGLLVWALAG</sequence>
<dbReference type="Proteomes" id="UP000562492">
    <property type="component" value="Unassembled WGS sequence"/>
</dbReference>
<keyword evidence="1" id="KW-0472">Membrane</keyword>
<dbReference type="InterPro" id="IPR018551">
    <property type="entry name" value="DUF2007"/>
</dbReference>
<protein>
    <recommendedName>
        <fullName evidence="2">DUF2007 domain-containing protein</fullName>
    </recommendedName>
</protein>
<accession>A0ABR6RLJ2</accession>
<dbReference type="InterPro" id="IPR011322">
    <property type="entry name" value="N-reg_PII-like_a/b"/>
</dbReference>